<accession>A0A482SYW4</accession>
<dbReference type="Proteomes" id="UP000294028">
    <property type="component" value="Unassembled WGS sequence"/>
</dbReference>
<dbReference type="GeneID" id="9988857"/>
<sequence>MTSEIRSRLFILVGLSVLGVSLAVMGTTLGVTSPLTNTDDNAKFVVNQENMTFSSAGESVTLAQNMSEVEKVQITQVKSGQFEVHTEKEQPFTAAERDRAIGVARNNETVRRHLDQMDEYTLAVDPVQKINASSASEISGTISQINGSDTETGSELTVQIGSMSVENESSVVIQRESSYVKDRAVVRVRQPNEPELQELKYSIDIDLANGTVTDITDWDKIRQQPTTTTDTLETHNSTVANES</sequence>
<reference evidence="1 2" key="1">
    <citation type="submission" date="2018-12" db="EMBL/GenBank/DDBJ databases">
        <title>Genome analysis provides insights into bioremediation potentialities of Halogeometricum borinquense strain N11.</title>
        <authorList>
            <person name="Najjari A."/>
            <person name="Youssef N."/>
            <person name="Fhoula I."/>
            <person name="Ben Dhia O."/>
            <person name="Mahjoubi M."/>
            <person name="Ouzari H.I."/>
            <person name="Cherif A."/>
        </authorList>
    </citation>
    <scope>NUCLEOTIDE SEQUENCE [LARGE SCALE GENOMIC DNA]</scope>
    <source>
        <strain evidence="1 2">N11</strain>
    </source>
</reference>
<dbReference type="RefSeq" id="WP_006054563.1">
    <property type="nucleotide sequence ID" value="NZ_RZHH01000003.1"/>
</dbReference>
<gene>
    <name evidence="1" type="ORF">ELS19_16845</name>
</gene>
<comment type="caution">
    <text evidence="1">The sequence shown here is derived from an EMBL/GenBank/DDBJ whole genome shotgun (WGS) entry which is preliminary data.</text>
</comment>
<dbReference type="AlphaFoldDB" id="A0A482SYW4"/>
<proteinExistence type="predicted"/>
<evidence type="ECO:0000313" key="2">
    <source>
        <dbReference type="Proteomes" id="UP000294028"/>
    </source>
</evidence>
<name>A0A482SYW4_9EURY</name>
<dbReference type="OMA" id="LHERDDY"/>
<dbReference type="EMBL" id="RZHH01000003">
    <property type="protein sequence ID" value="RYJ08231.1"/>
    <property type="molecule type" value="Genomic_DNA"/>
</dbReference>
<evidence type="ECO:0000313" key="1">
    <source>
        <dbReference type="EMBL" id="RYJ08231.1"/>
    </source>
</evidence>
<protein>
    <submittedName>
        <fullName evidence="1">Uncharacterized protein</fullName>
    </submittedName>
</protein>
<organism evidence="1 2">
    <name type="scientific">Halogeometricum borinquense</name>
    <dbReference type="NCBI Taxonomy" id="60847"/>
    <lineage>
        <taxon>Archaea</taxon>
        <taxon>Methanobacteriati</taxon>
        <taxon>Methanobacteriota</taxon>
        <taxon>Stenosarchaea group</taxon>
        <taxon>Halobacteria</taxon>
        <taxon>Halobacteriales</taxon>
        <taxon>Haloferacaceae</taxon>
        <taxon>Halogeometricum</taxon>
    </lineage>
</organism>